<keyword evidence="1" id="KW-0732">Signal</keyword>
<name>A0A3N4KWX4_9PEZI</name>
<evidence type="ECO:0000313" key="3">
    <source>
        <dbReference type="Proteomes" id="UP000277580"/>
    </source>
</evidence>
<gene>
    <name evidence="2" type="ORF">P167DRAFT_563392</name>
</gene>
<feature type="chain" id="PRO_5018052499" description="Concanavalin A-like lectin/glucanase" evidence="1">
    <location>
        <begin position="24"/>
        <end position="252"/>
    </location>
</feature>
<evidence type="ECO:0000256" key="1">
    <source>
        <dbReference type="SAM" id="SignalP"/>
    </source>
</evidence>
<organism evidence="2 3">
    <name type="scientific">Morchella conica CCBAS932</name>
    <dbReference type="NCBI Taxonomy" id="1392247"/>
    <lineage>
        <taxon>Eukaryota</taxon>
        <taxon>Fungi</taxon>
        <taxon>Dikarya</taxon>
        <taxon>Ascomycota</taxon>
        <taxon>Pezizomycotina</taxon>
        <taxon>Pezizomycetes</taxon>
        <taxon>Pezizales</taxon>
        <taxon>Morchellaceae</taxon>
        <taxon>Morchella</taxon>
    </lineage>
</organism>
<accession>A0A3N4KWX4</accession>
<dbReference type="InParanoid" id="A0A3N4KWX4"/>
<dbReference type="OrthoDB" id="5307978at2759"/>
<keyword evidence="3" id="KW-1185">Reference proteome</keyword>
<dbReference type="EMBL" id="ML119115">
    <property type="protein sequence ID" value="RPB15054.1"/>
    <property type="molecule type" value="Genomic_DNA"/>
</dbReference>
<reference evidence="2 3" key="1">
    <citation type="journal article" date="2018" name="Nat. Ecol. Evol.">
        <title>Pezizomycetes genomes reveal the molecular basis of ectomycorrhizal truffle lifestyle.</title>
        <authorList>
            <person name="Murat C."/>
            <person name="Payen T."/>
            <person name="Noel B."/>
            <person name="Kuo A."/>
            <person name="Morin E."/>
            <person name="Chen J."/>
            <person name="Kohler A."/>
            <person name="Krizsan K."/>
            <person name="Balestrini R."/>
            <person name="Da Silva C."/>
            <person name="Montanini B."/>
            <person name="Hainaut M."/>
            <person name="Levati E."/>
            <person name="Barry K.W."/>
            <person name="Belfiori B."/>
            <person name="Cichocki N."/>
            <person name="Clum A."/>
            <person name="Dockter R.B."/>
            <person name="Fauchery L."/>
            <person name="Guy J."/>
            <person name="Iotti M."/>
            <person name="Le Tacon F."/>
            <person name="Lindquist E.A."/>
            <person name="Lipzen A."/>
            <person name="Malagnac F."/>
            <person name="Mello A."/>
            <person name="Molinier V."/>
            <person name="Miyauchi S."/>
            <person name="Poulain J."/>
            <person name="Riccioni C."/>
            <person name="Rubini A."/>
            <person name="Sitrit Y."/>
            <person name="Splivallo R."/>
            <person name="Traeger S."/>
            <person name="Wang M."/>
            <person name="Zifcakova L."/>
            <person name="Wipf D."/>
            <person name="Zambonelli A."/>
            <person name="Paolocci F."/>
            <person name="Nowrousian M."/>
            <person name="Ottonello S."/>
            <person name="Baldrian P."/>
            <person name="Spatafora J.W."/>
            <person name="Henrissat B."/>
            <person name="Nagy L.G."/>
            <person name="Aury J.M."/>
            <person name="Wincker P."/>
            <person name="Grigoriev I.V."/>
            <person name="Bonfante P."/>
            <person name="Martin F.M."/>
        </authorList>
    </citation>
    <scope>NUCLEOTIDE SEQUENCE [LARGE SCALE GENOMIC DNA]</scope>
    <source>
        <strain evidence="2 3">CCBAS932</strain>
    </source>
</reference>
<dbReference type="Proteomes" id="UP000277580">
    <property type="component" value="Unassembled WGS sequence"/>
</dbReference>
<evidence type="ECO:0000313" key="2">
    <source>
        <dbReference type="EMBL" id="RPB15054.1"/>
    </source>
</evidence>
<protein>
    <recommendedName>
        <fullName evidence="4">Concanavalin A-like lectin/glucanase</fullName>
    </recommendedName>
</protein>
<sequence length="252" mass="28361">MHALLIMKIVSGALVLFSSPALASTESKYAEEKVIEHEYEQPAISYNDINVSEEFSVTMMFDEVTTDGNFLWPEGYGNVDWSPNHYIFNESEQKLFPRNHATSPPNLLFVQDSSHTGGVEPYFQVRPNSPAQSFDLHQISILPYTAIPKSPILFSIRGYPASGGPPIVRWYKWTIDAQLQYPWDAQVQGVDAINKVEIFVVPGEDVKSKERLPYTLDNVKITWRTSLVVSDRARNAHVGVTADTDALKDVEL</sequence>
<dbReference type="AlphaFoldDB" id="A0A3N4KWX4"/>
<proteinExistence type="predicted"/>
<feature type="signal peptide" evidence="1">
    <location>
        <begin position="1"/>
        <end position="23"/>
    </location>
</feature>
<evidence type="ECO:0008006" key="4">
    <source>
        <dbReference type="Google" id="ProtNLM"/>
    </source>
</evidence>